<evidence type="ECO:0000313" key="3">
    <source>
        <dbReference type="Proteomes" id="UP000092993"/>
    </source>
</evidence>
<gene>
    <name evidence="2" type="ORF">A0H81_08978</name>
</gene>
<organism evidence="2 3">
    <name type="scientific">Grifola frondosa</name>
    <name type="common">Maitake</name>
    <name type="synonym">Polyporus frondosus</name>
    <dbReference type="NCBI Taxonomy" id="5627"/>
    <lineage>
        <taxon>Eukaryota</taxon>
        <taxon>Fungi</taxon>
        <taxon>Dikarya</taxon>
        <taxon>Basidiomycota</taxon>
        <taxon>Agaricomycotina</taxon>
        <taxon>Agaricomycetes</taxon>
        <taxon>Polyporales</taxon>
        <taxon>Grifolaceae</taxon>
        <taxon>Grifola</taxon>
    </lineage>
</organism>
<evidence type="ECO:0000313" key="2">
    <source>
        <dbReference type="EMBL" id="OBZ71092.1"/>
    </source>
</evidence>
<keyword evidence="3" id="KW-1185">Reference proteome</keyword>
<dbReference type="AlphaFoldDB" id="A0A1C7M2J2"/>
<name>A0A1C7M2J2_GRIFR</name>
<accession>A0A1C7M2J2</accession>
<feature type="region of interest" description="Disordered" evidence="1">
    <location>
        <begin position="48"/>
        <end position="87"/>
    </location>
</feature>
<comment type="caution">
    <text evidence="2">The sequence shown here is derived from an EMBL/GenBank/DDBJ whole genome shotgun (WGS) entry which is preliminary data.</text>
</comment>
<dbReference type="Proteomes" id="UP000092993">
    <property type="component" value="Unassembled WGS sequence"/>
</dbReference>
<sequence>MHSLRLILESPRADQSVLADVAMPVNLSSASLLLLLSSLFSVQHSALSPCSLSRSPKPTERRPTRGASQGTSMHPSTAGPAIGHGAQNCHIGRTRIPPCATRLSPGPAPRSVLSSSALSPSRVAVRVHLRLHRSLVAPIPRSPELVLLLDGVSHNSLAGMLRPRCHPRHGETAGPIAVLPHFHIARLLACGRRARHRTFLGADFPC</sequence>
<protein>
    <submittedName>
        <fullName evidence="2">Uncharacterized protein</fullName>
    </submittedName>
</protein>
<dbReference type="EMBL" id="LUGG01000011">
    <property type="protein sequence ID" value="OBZ71092.1"/>
    <property type="molecule type" value="Genomic_DNA"/>
</dbReference>
<feature type="compositionally biased region" description="Polar residues" evidence="1">
    <location>
        <begin position="66"/>
        <end position="75"/>
    </location>
</feature>
<reference evidence="2 3" key="1">
    <citation type="submission" date="2016-03" db="EMBL/GenBank/DDBJ databases">
        <title>Whole genome sequencing of Grifola frondosa 9006-11.</title>
        <authorList>
            <person name="Min B."/>
            <person name="Park H."/>
            <person name="Kim J.-G."/>
            <person name="Cho H."/>
            <person name="Oh Y.-L."/>
            <person name="Kong W.-S."/>
            <person name="Choi I.-G."/>
        </authorList>
    </citation>
    <scope>NUCLEOTIDE SEQUENCE [LARGE SCALE GENOMIC DNA]</scope>
    <source>
        <strain evidence="2 3">9006-11</strain>
    </source>
</reference>
<proteinExistence type="predicted"/>
<evidence type="ECO:0000256" key="1">
    <source>
        <dbReference type="SAM" id="MobiDB-lite"/>
    </source>
</evidence>